<sequence>MNSNVSPNNPPYPAYRATEKGSFAWDSTVRRWPIIIDSAVNDMQQAVSNISDTNDTARAKKDEGKTIITAFEQLKQEMAEDKTLRLLDDNDDDCNTWNTHIGQFFNNTTWFGGSWLFNECYMYRRMHELYKVSKHWQDYDVFNNQKIATFRGSSASVFDLATKMPTMIDSALSMEKQELVFQELVQVCLWGNATDLSLLTNMTEEDIKRLQAIEKEKLAEQLAFVVVNHIDQLWNKLKHLENGRIDFVLDNSGFEVFVDLVFADWLLQTKRASKVVFHCKTIPWFVSDVMPKDIPILFDCCLDRDFFPNHPSSSQLDALATMVNRWQSCVSSGQLVIQSNAFWCSGLAYRMLPTEAPDLFADMKASDLVIFKGDLNYRKLVYDCQWPVTTPFHVAIGPELADGFTSVLSLRTNKAETIVGLSDAKKRELEATVPDHEWKCTGKYAVVAYNDGPGSSA</sequence>
<dbReference type="GO" id="GO:0103026">
    <property type="term" value="F:fructose-1-phosphatase activity"/>
    <property type="evidence" value="ECO:0007669"/>
    <property type="project" value="RHEA"/>
</dbReference>
<dbReference type="Proteomes" id="UP000193560">
    <property type="component" value="Unassembled WGS sequence"/>
</dbReference>
<dbReference type="GO" id="GO:0097023">
    <property type="term" value="F:fructose 6-phosphate aldolase activity"/>
    <property type="evidence" value="ECO:0007669"/>
    <property type="project" value="RHEA"/>
</dbReference>
<evidence type="ECO:0000259" key="8">
    <source>
        <dbReference type="Pfam" id="PF01937"/>
    </source>
</evidence>
<dbReference type="GO" id="GO:0046872">
    <property type="term" value="F:metal ion binding"/>
    <property type="evidence" value="ECO:0007669"/>
    <property type="project" value="UniProtKB-UniRule"/>
</dbReference>
<evidence type="ECO:0000256" key="7">
    <source>
        <dbReference type="RuleBase" id="RU367030"/>
    </source>
</evidence>
<protein>
    <recommendedName>
        <fullName evidence="7">Sugar phosphate phosphatase</fullName>
        <ecNumber evidence="7">3.1.3.-</ecNumber>
    </recommendedName>
</protein>
<organism evidence="9 10">
    <name type="scientific">Absidia repens</name>
    <dbReference type="NCBI Taxonomy" id="90262"/>
    <lineage>
        <taxon>Eukaryota</taxon>
        <taxon>Fungi</taxon>
        <taxon>Fungi incertae sedis</taxon>
        <taxon>Mucoromycota</taxon>
        <taxon>Mucoromycotina</taxon>
        <taxon>Mucoromycetes</taxon>
        <taxon>Mucorales</taxon>
        <taxon>Cunninghamellaceae</taxon>
        <taxon>Absidia</taxon>
    </lineage>
</organism>
<dbReference type="PANTHER" id="PTHR12260">
    <property type="entry name" value="DAMAGE-CONTROL PHOSPHATASE ARMT1"/>
    <property type="match status" value="1"/>
</dbReference>
<dbReference type="SUPFAM" id="SSF111321">
    <property type="entry name" value="AF1104-like"/>
    <property type="match status" value="1"/>
</dbReference>
<keyword evidence="10" id="KW-1185">Reference proteome</keyword>
<dbReference type="AlphaFoldDB" id="A0A1X2I738"/>
<dbReference type="GO" id="GO:0005634">
    <property type="term" value="C:nucleus"/>
    <property type="evidence" value="ECO:0007669"/>
    <property type="project" value="TreeGrafter"/>
</dbReference>
<dbReference type="InterPro" id="IPR002791">
    <property type="entry name" value="ARMT1-like_metal-bd"/>
</dbReference>
<comment type="similarity">
    <text evidence="2 7">Belongs to the damage-control phosphatase family. Sugar phosphate phosphatase III subfamily.</text>
</comment>
<feature type="domain" description="Damage-control phosphatase ARMT1-like metal-binding" evidence="8">
    <location>
        <begin position="30"/>
        <end position="427"/>
    </location>
</feature>
<reference evidence="9 10" key="1">
    <citation type="submission" date="2016-07" db="EMBL/GenBank/DDBJ databases">
        <title>Pervasive Adenine N6-methylation of Active Genes in Fungi.</title>
        <authorList>
            <consortium name="DOE Joint Genome Institute"/>
            <person name="Mondo S.J."/>
            <person name="Dannebaum R.O."/>
            <person name="Kuo R.C."/>
            <person name="Labutti K."/>
            <person name="Haridas S."/>
            <person name="Kuo A."/>
            <person name="Salamov A."/>
            <person name="Ahrendt S.R."/>
            <person name="Lipzen A."/>
            <person name="Sullivan W."/>
            <person name="Andreopoulos W.B."/>
            <person name="Clum A."/>
            <person name="Lindquist E."/>
            <person name="Daum C."/>
            <person name="Ramamoorthy G.K."/>
            <person name="Gryganskyi A."/>
            <person name="Culley D."/>
            <person name="Magnuson J.K."/>
            <person name="James T.Y."/>
            <person name="O'Malley M.A."/>
            <person name="Stajich J.E."/>
            <person name="Spatafora J.W."/>
            <person name="Visel A."/>
            <person name="Grigoriev I.V."/>
        </authorList>
    </citation>
    <scope>NUCLEOTIDE SEQUENCE [LARGE SCALE GENOMIC DNA]</scope>
    <source>
        <strain evidence="9 10">NRRL 1336</strain>
    </source>
</reference>
<evidence type="ECO:0000256" key="5">
    <source>
        <dbReference type="ARBA" id="ARBA00023211"/>
    </source>
</evidence>
<keyword evidence="3 7" id="KW-0479">Metal-binding</keyword>
<evidence type="ECO:0000256" key="6">
    <source>
        <dbReference type="ARBA" id="ARBA00048809"/>
    </source>
</evidence>
<evidence type="ECO:0000313" key="10">
    <source>
        <dbReference type="Proteomes" id="UP000193560"/>
    </source>
</evidence>
<comment type="catalytic activity">
    <reaction evidence="6 7">
        <text>beta-D-fructose 6-phosphate = dihydroxyacetone + D-glyceraldehyde 3-phosphate</text>
        <dbReference type="Rhea" id="RHEA:28002"/>
        <dbReference type="ChEBI" id="CHEBI:16016"/>
        <dbReference type="ChEBI" id="CHEBI:57634"/>
        <dbReference type="ChEBI" id="CHEBI:59776"/>
    </reaction>
</comment>
<dbReference type="GO" id="GO:0006974">
    <property type="term" value="P:DNA damage response"/>
    <property type="evidence" value="ECO:0007669"/>
    <property type="project" value="TreeGrafter"/>
</dbReference>
<dbReference type="OrthoDB" id="541375at2759"/>
<proteinExistence type="inferred from homology"/>
<accession>A0A1X2I738</accession>
<evidence type="ECO:0000256" key="3">
    <source>
        <dbReference type="ARBA" id="ARBA00022723"/>
    </source>
</evidence>
<dbReference type="Gene3D" id="1.20.930.60">
    <property type="match status" value="1"/>
</dbReference>
<evidence type="ECO:0000256" key="1">
    <source>
        <dbReference type="ARBA" id="ARBA00001326"/>
    </source>
</evidence>
<evidence type="ECO:0000256" key="2">
    <source>
        <dbReference type="ARBA" id="ARBA00009519"/>
    </source>
</evidence>
<keyword evidence="4 7" id="KW-0378">Hydrolase</keyword>
<comment type="catalytic activity">
    <reaction evidence="1 7">
        <text>beta-D-fructose 1-phosphate + H2O = D-fructose + phosphate</text>
        <dbReference type="Rhea" id="RHEA:35603"/>
        <dbReference type="ChEBI" id="CHEBI:15377"/>
        <dbReference type="ChEBI" id="CHEBI:37721"/>
        <dbReference type="ChEBI" id="CHEBI:43474"/>
        <dbReference type="ChEBI" id="CHEBI:138881"/>
    </reaction>
</comment>
<dbReference type="Gene3D" id="3.40.50.10880">
    <property type="entry name" value="Uncharacterised protein PF01937, DUF89, domain 3"/>
    <property type="match status" value="1"/>
</dbReference>
<evidence type="ECO:0000313" key="9">
    <source>
        <dbReference type="EMBL" id="ORZ10792.1"/>
    </source>
</evidence>
<dbReference type="InterPro" id="IPR036075">
    <property type="entry name" value="ARMT-1-like_metal-bd_sf"/>
</dbReference>
<comment type="cofactor">
    <cofactor evidence="7">
        <name>Mn(2+)</name>
        <dbReference type="ChEBI" id="CHEBI:29035"/>
    </cofactor>
    <cofactor evidence="7">
        <name>Ni(2+)</name>
        <dbReference type="ChEBI" id="CHEBI:49786"/>
    </cofactor>
</comment>
<comment type="domain">
    <text evidence="7">Subfamily III proteins have a conserved RTxK motif about 40-50 residues from the C-terminus; the threonine may be replaced by serine or cysteine.</text>
</comment>
<keyword evidence="5 7" id="KW-0464">Manganese</keyword>
<dbReference type="EMBL" id="MCGE01000023">
    <property type="protein sequence ID" value="ORZ10792.1"/>
    <property type="molecule type" value="Genomic_DNA"/>
</dbReference>
<comment type="caution">
    <text evidence="9">The sequence shown here is derived from an EMBL/GenBank/DDBJ whole genome shotgun (WGS) entry which is preliminary data.</text>
</comment>
<comment type="function">
    <text evidence="7">Metal-dependent phosphatase that shows phosphatase activity against several substrates, including fructose-1-phosphate and fructose-6-phosphate. Its preference for fructose-1-phosphate, a strong glycating agent that causes DNA damage rather than a canonical yeast metabolite, suggests a damage-control function in hexose phosphate metabolism.</text>
</comment>
<dbReference type="Pfam" id="PF01937">
    <property type="entry name" value="ARMT1-like_dom"/>
    <property type="match status" value="1"/>
</dbReference>
<name>A0A1X2I738_9FUNG</name>
<dbReference type="EC" id="3.1.3.-" evidence="7"/>
<gene>
    <name evidence="9" type="ORF">BCR42DRAFT_106305</name>
</gene>
<dbReference type="STRING" id="90262.A0A1X2I738"/>
<evidence type="ECO:0000256" key="4">
    <source>
        <dbReference type="ARBA" id="ARBA00022801"/>
    </source>
</evidence>
<dbReference type="PANTHER" id="PTHR12260:SF4">
    <property type="entry name" value="SUGAR PHOSPHATE PHOSPHATASE"/>
    <property type="match status" value="1"/>
</dbReference>
<dbReference type="InterPro" id="IPR039763">
    <property type="entry name" value="ARMT1"/>
</dbReference>